<reference evidence="1 2" key="1">
    <citation type="journal article" date="2008" name="Nature">
        <title>The genome of the model beetle and pest Tribolium castaneum.</title>
        <authorList>
            <consortium name="Tribolium Genome Sequencing Consortium"/>
            <person name="Richards S."/>
            <person name="Gibbs R.A."/>
            <person name="Weinstock G.M."/>
            <person name="Brown S.J."/>
            <person name="Denell R."/>
            <person name="Beeman R.W."/>
            <person name="Gibbs R."/>
            <person name="Beeman R.W."/>
            <person name="Brown S.J."/>
            <person name="Bucher G."/>
            <person name="Friedrich M."/>
            <person name="Grimmelikhuijzen C.J."/>
            <person name="Klingler M."/>
            <person name="Lorenzen M."/>
            <person name="Richards S."/>
            <person name="Roth S."/>
            <person name="Schroder R."/>
            <person name="Tautz D."/>
            <person name="Zdobnov E.M."/>
            <person name="Muzny D."/>
            <person name="Gibbs R.A."/>
            <person name="Weinstock G.M."/>
            <person name="Attaway T."/>
            <person name="Bell S."/>
            <person name="Buhay C.J."/>
            <person name="Chandrabose M.N."/>
            <person name="Chavez D."/>
            <person name="Clerk-Blankenburg K.P."/>
            <person name="Cree A."/>
            <person name="Dao M."/>
            <person name="Davis C."/>
            <person name="Chacko J."/>
            <person name="Dinh H."/>
            <person name="Dugan-Rocha S."/>
            <person name="Fowler G."/>
            <person name="Garner T.T."/>
            <person name="Garnes J."/>
            <person name="Gnirke A."/>
            <person name="Hawes A."/>
            <person name="Hernandez J."/>
            <person name="Hines S."/>
            <person name="Holder M."/>
            <person name="Hume J."/>
            <person name="Jhangiani S.N."/>
            <person name="Joshi V."/>
            <person name="Khan Z.M."/>
            <person name="Jackson L."/>
            <person name="Kovar C."/>
            <person name="Kowis A."/>
            <person name="Lee S."/>
            <person name="Lewis L.R."/>
            <person name="Margolis J."/>
            <person name="Morgan M."/>
            <person name="Nazareth L.V."/>
            <person name="Nguyen N."/>
            <person name="Okwuonu G."/>
            <person name="Parker D."/>
            <person name="Richards S."/>
            <person name="Ruiz S.J."/>
            <person name="Santibanez J."/>
            <person name="Savard J."/>
            <person name="Scherer S.E."/>
            <person name="Schneider B."/>
            <person name="Sodergren E."/>
            <person name="Tautz D."/>
            <person name="Vattahil S."/>
            <person name="Villasana D."/>
            <person name="White C.S."/>
            <person name="Wright R."/>
            <person name="Park Y."/>
            <person name="Beeman R.W."/>
            <person name="Lord J."/>
            <person name="Oppert B."/>
            <person name="Lorenzen M."/>
            <person name="Brown S."/>
            <person name="Wang L."/>
            <person name="Savard J."/>
            <person name="Tautz D."/>
            <person name="Richards S."/>
            <person name="Weinstock G."/>
            <person name="Gibbs R.A."/>
            <person name="Liu Y."/>
            <person name="Worley K."/>
            <person name="Weinstock G."/>
            <person name="Elsik C.G."/>
            <person name="Reese J.T."/>
            <person name="Elhaik E."/>
            <person name="Landan G."/>
            <person name="Graur D."/>
            <person name="Arensburger P."/>
            <person name="Atkinson P."/>
            <person name="Beeman R.W."/>
            <person name="Beidler J."/>
            <person name="Brown S.J."/>
            <person name="Demuth J.P."/>
            <person name="Drury D.W."/>
            <person name="Du Y.Z."/>
            <person name="Fujiwara H."/>
            <person name="Lorenzen M."/>
            <person name="Maselli V."/>
            <person name="Osanai M."/>
            <person name="Park Y."/>
            <person name="Robertson H.M."/>
            <person name="Tu Z."/>
            <person name="Wang J.J."/>
            <person name="Wang S."/>
            <person name="Richards S."/>
            <person name="Song H."/>
            <person name="Zhang L."/>
            <person name="Sodergren E."/>
            <person name="Werner D."/>
            <person name="Stanke M."/>
            <person name="Morgenstern B."/>
            <person name="Solovyev V."/>
            <person name="Kosarev P."/>
            <person name="Brown G."/>
            <person name="Chen H.C."/>
            <person name="Ermolaeva O."/>
            <person name="Hlavina W."/>
            <person name="Kapustin Y."/>
            <person name="Kiryutin B."/>
            <person name="Kitts P."/>
            <person name="Maglott D."/>
            <person name="Pruitt K."/>
            <person name="Sapojnikov V."/>
            <person name="Souvorov A."/>
            <person name="Mackey A.J."/>
            <person name="Waterhouse R.M."/>
            <person name="Wyder S."/>
            <person name="Zdobnov E.M."/>
            <person name="Zdobnov E.M."/>
            <person name="Wyder S."/>
            <person name="Kriventseva E.V."/>
            <person name="Kadowaki T."/>
            <person name="Bork P."/>
            <person name="Aranda M."/>
            <person name="Bao R."/>
            <person name="Beermann A."/>
            <person name="Berns N."/>
            <person name="Bolognesi R."/>
            <person name="Bonneton F."/>
            <person name="Bopp D."/>
            <person name="Brown S.J."/>
            <person name="Bucher G."/>
            <person name="Butts T."/>
            <person name="Chaumot A."/>
            <person name="Denell R.E."/>
            <person name="Ferrier D.E."/>
            <person name="Friedrich M."/>
            <person name="Gordon C.M."/>
            <person name="Jindra M."/>
            <person name="Klingler M."/>
            <person name="Lan Q."/>
            <person name="Lattorff H.M."/>
            <person name="Laudet V."/>
            <person name="von Levetsow C."/>
            <person name="Liu Z."/>
            <person name="Lutz R."/>
            <person name="Lynch J.A."/>
            <person name="da Fonseca R.N."/>
            <person name="Posnien N."/>
            <person name="Reuter R."/>
            <person name="Roth S."/>
            <person name="Savard J."/>
            <person name="Schinko J.B."/>
            <person name="Schmitt C."/>
            <person name="Schoppmeier M."/>
            <person name="Schroder R."/>
            <person name="Shippy T.D."/>
            <person name="Simonnet F."/>
            <person name="Marques-Souza H."/>
            <person name="Tautz D."/>
            <person name="Tomoyasu Y."/>
            <person name="Trauner J."/>
            <person name="Van der Zee M."/>
            <person name="Vervoort M."/>
            <person name="Wittkopp N."/>
            <person name="Wimmer E.A."/>
            <person name="Yang X."/>
            <person name="Jones A.K."/>
            <person name="Sattelle D.B."/>
            <person name="Ebert P.R."/>
            <person name="Nelson D."/>
            <person name="Scott J.G."/>
            <person name="Beeman R.W."/>
            <person name="Muthukrishnan S."/>
            <person name="Kramer K.J."/>
            <person name="Arakane Y."/>
            <person name="Beeman R.W."/>
            <person name="Zhu Q."/>
            <person name="Hogenkamp D."/>
            <person name="Dixit R."/>
            <person name="Oppert B."/>
            <person name="Jiang H."/>
            <person name="Zou Z."/>
            <person name="Marshall J."/>
            <person name="Elpidina E."/>
            <person name="Vinokurov K."/>
            <person name="Oppert C."/>
            <person name="Zou Z."/>
            <person name="Evans J."/>
            <person name="Lu Z."/>
            <person name="Zhao P."/>
            <person name="Sumathipala N."/>
            <person name="Altincicek B."/>
            <person name="Vilcinskas A."/>
            <person name="Williams M."/>
            <person name="Hultmark D."/>
            <person name="Hetru C."/>
            <person name="Jiang H."/>
            <person name="Grimmelikhuijzen C.J."/>
            <person name="Hauser F."/>
            <person name="Cazzamali G."/>
            <person name="Williamson M."/>
            <person name="Park Y."/>
            <person name="Li B."/>
            <person name="Tanaka Y."/>
            <person name="Predel R."/>
            <person name="Neupert S."/>
            <person name="Schachtner J."/>
            <person name="Verleyen P."/>
            <person name="Raible F."/>
            <person name="Bork P."/>
            <person name="Friedrich M."/>
            <person name="Walden K.K."/>
            <person name="Robertson H.M."/>
            <person name="Angeli S."/>
            <person name="Foret S."/>
            <person name="Bucher G."/>
            <person name="Schuetz S."/>
            <person name="Maleszka R."/>
            <person name="Wimmer E.A."/>
            <person name="Beeman R.W."/>
            <person name="Lorenzen M."/>
            <person name="Tomoyasu Y."/>
            <person name="Miller S.C."/>
            <person name="Grossmann D."/>
            <person name="Bucher G."/>
        </authorList>
    </citation>
    <scope>NUCLEOTIDE SEQUENCE [LARGE SCALE GENOMIC DNA]</scope>
    <source>
        <strain evidence="1 2">Georgia GA2</strain>
    </source>
</reference>
<name>D7GXV9_TRICA</name>
<gene>
    <name evidence="1" type="primary">GLEAN_10732</name>
    <name evidence="1" type="ORF">TcasGA2_TC010732</name>
</gene>
<protein>
    <submittedName>
        <fullName evidence="1">Uncharacterized protein</fullName>
    </submittedName>
</protein>
<dbReference type="AlphaFoldDB" id="D7GXV9"/>
<proteinExistence type="predicted"/>
<dbReference type="EMBL" id="KQ971624">
    <property type="protein sequence ID" value="EFA13600.1"/>
    <property type="molecule type" value="Genomic_DNA"/>
</dbReference>
<sequence length="102" mass="11814">MSSGIPVQSQLNCRSVQQSSRIRDIYTPKFAKITRHYSRSSDHFEKPDSHCDFKNRGIRFSSNHQNGLEFSTKINHYLANKLAQKKKTHAEQNREPVLIPCV</sequence>
<accession>D7GXV9</accession>
<evidence type="ECO:0000313" key="1">
    <source>
        <dbReference type="EMBL" id="EFA13600.1"/>
    </source>
</evidence>
<dbReference type="Proteomes" id="UP000007266">
    <property type="component" value="Unassembled WGS sequence"/>
</dbReference>
<dbReference type="HOGENOM" id="CLU_2280997_0_0_1"/>
<reference evidence="1 2" key="2">
    <citation type="journal article" date="2010" name="Nucleic Acids Res.">
        <title>BeetleBase in 2010: revisions to provide comprehensive genomic information for Tribolium castaneum.</title>
        <authorList>
            <person name="Kim H.S."/>
            <person name="Murphy T."/>
            <person name="Xia J."/>
            <person name="Caragea D."/>
            <person name="Park Y."/>
            <person name="Beeman R.W."/>
            <person name="Lorenzen M.D."/>
            <person name="Butcher S."/>
            <person name="Manak J.R."/>
            <person name="Brown S.J."/>
        </authorList>
    </citation>
    <scope>NUCLEOTIDE SEQUENCE [LARGE SCALE GENOMIC DNA]</scope>
    <source>
        <strain evidence="1 2">Georgia GA2</strain>
    </source>
</reference>
<organism evidence="1 2">
    <name type="scientific">Tribolium castaneum</name>
    <name type="common">Red flour beetle</name>
    <dbReference type="NCBI Taxonomy" id="7070"/>
    <lineage>
        <taxon>Eukaryota</taxon>
        <taxon>Metazoa</taxon>
        <taxon>Ecdysozoa</taxon>
        <taxon>Arthropoda</taxon>
        <taxon>Hexapoda</taxon>
        <taxon>Insecta</taxon>
        <taxon>Pterygota</taxon>
        <taxon>Neoptera</taxon>
        <taxon>Endopterygota</taxon>
        <taxon>Coleoptera</taxon>
        <taxon>Polyphaga</taxon>
        <taxon>Cucujiformia</taxon>
        <taxon>Tenebrionidae</taxon>
        <taxon>Tenebrionidae incertae sedis</taxon>
        <taxon>Tribolium</taxon>
    </lineage>
</organism>
<evidence type="ECO:0000313" key="2">
    <source>
        <dbReference type="Proteomes" id="UP000007266"/>
    </source>
</evidence>
<dbReference type="InParanoid" id="D7GXV9"/>
<keyword evidence="2" id="KW-1185">Reference proteome</keyword>